<sequence>MTVDVTEWVVPAGVPAVPGISETPEPSGAADVVAASGLLMLVLLMLVLLMVGVSPRGRAPTHAVGVIDGDIHPHCHAAVANLGKRCPRGRYADQPLLTW</sequence>
<keyword evidence="1" id="KW-0812">Transmembrane</keyword>
<evidence type="ECO:0000313" key="2">
    <source>
        <dbReference type="EMBL" id="GGB20329.1"/>
    </source>
</evidence>
<protein>
    <submittedName>
        <fullName evidence="2">Uncharacterized protein</fullName>
    </submittedName>
</protein>
<reference evidence="2" key="2">
    <citation type="submission" date="2020-09" db="EMBL/GenBank/DDBJ databases">
        <authorList>
            <person name="Sun Q."/>
            <person name="Zhou Y."/>
        </authorList>
    </citation>
    <scope>NUCLEOTIDE SEQUENCE</scope>
    <source>
        <strain evidence="2">CGMCC 1.12827</strain>
    </source>
</reference>
<evidence type="ECO:0000313" key="3">
    <source>
        <dbReference type="Proteomes" id="UP000621454"/>
    </source>
</evidence>
<dbReference type="Proteomes" id="UP000621454">
    <property type="component" value="Unassembled WGS sequence"/>
</dbReference>
<keyword evidence="3" id="KW-1185">Reference proteome</keyword>
<feature type="transmembrane region" description="Helical" evidence="1">
    <location>
        <begin position="32"/>
        <end position="53"/>
    </location>
</feature>
<dbReference type="EMBL" id="BMGC01000003">
    <property type="protein sequence ID" value="GGB20329.1"/>
    <property type="molecule type" value="Genomic_DNA"/>
</dbReference>
<keyword evidence="1" id="KW-0472">Membrane</keyword>
<evidence type="ECO:0000256" key="1">
    <source>
        <dbReference type="SAM" id="Phobius"/>
    </source>
</evidence>
<comment type="caution">
    <text evidence="2">The sequence shown here is derived from an EMBL/GenBank/DDBJ whole genome shotgun (WGS) entry which is preliminary data.</text>
</comment>
<accession>A0A916WPI2</accession>
<gene>
    <name evidence="2" type="ORF">GCM10011489_05520</name>
</gene>
<reference evidence="2" key="1">
    <citation type="journal article" date="2014" name="Int. J. Syst. Evol. Microbiol.">
        <title>Complete genome sequence of Corynebacterium casei LMG S-19264T (=DSM 44701T), isolated from a smear-ripened cheese.</title>
        <authorList>
            <consortium name="US DOE Joint Genome Institute (JGI-PGF)"/>
            <person name="Walter F."/>
            <person name="Albersmeier A."/>
            <person name="Kalinowski J."/>
            <person name="Ruckert C."/>
        </authorList>
    </citation>
    <scope>NUCLEOTIDE SEQUENCE</scope>
    <source>
        <strain evidence="2">CGMCC 1.12827</strain>
    </source>
</reference>
<proteinExistence type="predicted"/>
<organism evidence="2 3">
    <name type="scientific">Gordonia jinhuaensis</name>
    <dbReference type="NCBI Taxonomy" id="1517702"/>
    <lineage>
        <taxon>Bacteria</taxon>
        <taxon>Bacillati</taxon>
        <taxon>Actinomycetota</taxon>
        <taxon>Actinomycetes</taxon>
        <taxon>Mycobacteriales</taxon>
        <taxon>Gordoniaceae</taxon>
        <taxon>Gordonia</taxon>
    </lineage>
</organism>
<name>A0A916WPI2_9ACTN</name>
<dbReference type="AlphaFoldDB" id="A0A916WPI2"/>
<keyword evidence="1" id="KW-1133">Transmembrane helix</keyword>